<comment type="subcellular location">
    <subcellularLocation>
        <location evidence="1">Cell inner membrane</location>
        <topology evidence="1">Multi-pass membrane protein</topology>
    </subcellularLocation>
</comment>
<keyword evidence="2" id="KW-0472">Membrane</keyword>
<keyword evidence="2" id="KW-1133">Transmembrane helix</keyword>
<protein>
    <submittedName>
        <fullName evidence="5">Sulfatase</fullName>
    </submittedName>
</protein>
<feature type="domain" description="Sulfatase N-terminal" evidence="3">
    <location>
        <begin position="217"/>
        <end position="279"/>
    </location>
</feature>
<dbReference type="InterPro" id="IPR012549">
    <property type="entry name" value="EptA-like_N"/>
</dbReference>
<dbReference type="eggNOG" id="COG2194">
    <property type="taxonomic scope" value="Bacteria"/>
</dbReference>
<reference evidence="5 6" key="1">
    <citation type="journal article" date="2013" name="Genome Announc.">
        <title>Draft Genome Sequence of the Aeromonas diversa Type Strain.</title>
        <authorList>
            <person name="Farfan M."/>
            <person name="Spataro N."/>
            <person name="Sanglas A."/>
            <person name="Albarral V."/>
            <person name="Loren J.G."/>
            <person name="Bosch E."/>
            <person name="Fuste M.C."/>
        </authorList>
    </citation>
    <scope>NUCLEOTIDE SEQUENCE [LARGE SCALE GENOMIC DNA]</scope>
    <source>
        <strain evidence="5 6">2478-85</strain>
    </source>
</reference>
<dbReference type="PATRIC" id="fig|1268237.3.peg.3463"/>
<feature type="transmembrane region" description="Helical" evidence="2">
    <location>
        <begin position="29"/>
        <end position="47"/>
    </location>
</feature>
<comment type="caution">
    <text evidence="5">The sequence shown here is derived from an EMBL/GenBank/DDBJ whole genome shotgun (WGS) entry which is preliminary data.</text>
</comment>
<evidence type="ECO:0000256" key="2">
    <source>
        <dbReference type="SAM" id="Phobius"/>
    </source>
</evidence>
<dbReference type="GO" id="GO:0016776">
    <property type="term" value="F:phosphotransferase activity, phosphate group as acceptor"/>
    <property type="evidence" value="ECO:0007669"/>
    <property type="project" value="TreeGrafter"/>
</dbReference>
<dbReference type="EMBL" id="APVG01000066">
    <property type="protein sequence ID" value="ENY70591.1"/>
    <property type="molecule type" value="Genomic_DNA"/>
</dbReference>
<name>N9VGS5_9GAMM</name>
<feature type="transmembrane region" description="Helical" evidence="2">
    <location>
        <begin position="135"/>
        <end position="158"/>
    </location>
</feature>
<dbReference type="GO" id="GO:0005886">
    <property type="term" value="C:plasma membrane"/>
    <property type="evidence" value="ECO:0007669"/>
    <property type="project" value="UniProtKB-SubCell"/>
</dbReference>
<organism evidence="5 6">
    <name type="scientific">Aeromonas diversa CDC 2478-85</name>
    <dbReference type="NCBI Taxonomy" id="1268237"/>
    <lineage>
        <taxon>Bacteria</taxon>
        <taxon>Pseudomonadati</taxon>
        <taxon>Pseudomonadota</taxon>
        <taxon>Gammaproteobacteria</taxon>
        <taxon>Aeromonadales</taxon>
        <taxon>Aeromonadaceae</taxon>
        <taxon>Aeromonas</taxon>
    </lineage>
</organism>
<feature type="domain" description="Phosphoethanolamine transferase N-terminal" evidence="4">
    <location>
        <begin position="39"/>
        <end position="191"/>
    </location>
</feature>
<feature type="transmembrane region" description="Helical" evidence="2">
    <location>
        <begin position="59"/>
        <end position="80"/>
    </location>
</feature>
<dbReference type="Pfam" id="PF08019">
    <property type="entry name" value="EptA_B_N"/>
    <property type="match status" value="1"/>
</dbReference>
<evidence type="ECO:0000313" key="6">
    <source>
        <dbReference type="Proteomes" id="UP000023775"/>
    </source>
</evidence>
<dbReference type="GO" id="GO:0009244">
    <property type="term" value="P:lipopolysaccharide core region biosynthetic process"/>
    <property type="evidence" value="ECO:0007669"/>
    <property type="project" value="TreeGrafter"/>
</dbReference>
<dbReference type="Proteomes" id="UP000023775">
    <property type="component" value="Unassembled WGS sequence"/>
</dbReference>
<evidence type="ECO:0000259" key="4">
    <source>
        <dbReference type="Pfam" id="PF08019"/>
    </source>
</evidence>
<dbReference type="InterPro" id="IPR000917">
    <property type="entry name" value="Sulfatase_N"/>
</dbReference>
<accession>N9VGS5</accession>
<evidence type="ECO:0000256" key="1">
    <source>
        <dbReference type="ARBA" id="ARBA00004429"/>
    </source>
</evidence>
<dbReference type="InterPro" id="IPR040423">
    <property type="entry name" value="PEA_transferase"/>
</dbReference>
<dbReference type="PANTHER" id="PTHR30443:SF0">
    <property type="entry name" value="PHOSPHOETHANOLAMINE TRANSFERASE EPTA"/>
    <property type="match status" value="1"/>
</dbReference>
<proteinExistence type="predicted"/>
<dbReference type="AlphaFoldDB" id="N9VGS5"/>
<evidence type="ECO:0000259" key="3">
    <source>
        <dbReference type="Pfam" id="PF00884"/>
    </source>
</evidence>
<dbReference type="Gene3D" id="3.40.720.10">
    <property type="entry name" value="Alkaline Phosphatase, subunit A"/>
    <property type="match status" value="1"/>
</dbReference>
<gene>
    <name evidence="5" type="ORF">G114_17636</name>
</gene>
<keyword evidence="2" id="KW-0812">Transmembrane</keyword>
<sequence length="286" mass="32154">MAFLFTALQNWPIIVHFYNILTSLEHVKLGFALSIPIVLVAALNFVLMPFSIRYFVKPFFAFLFITGAMASYAMLKYRVIFDRDMVQNVLETNSGEAGSYLNVSSLLWVLMIGVLPAVLIFFIKIEYPSRWYKGLLARAASMLASLAVVGGVLALYYLDYASVGRNNMTLNKEVVPANYVYATARYVYKRYLQAPLPFEQVGTDAVRNTDAEKPTLMFLVVGETARGQNFSMNGYHKETNPFTSRHEGIISFNDVRTCGTATAVSVPCMFSHMVRKEFDGNKARNS</sequence>
<dbReference type="InterPro" id="IPR017850">
    <property type="entry name" value="Alkaline_phosphatase_core_sf"/>
</dbReference>
<evidence type="ECO:0000313" key="5">
    <source>
        <dbReference type="EMBL" id="ENY70591.1"/>
    </source>
</evidence>
<keyword evidence="6" id="KW-1185">Reference proteome</keyword>
<feature type="transmembrane region" description="Helical" evidence="2">
    <location>
        <begin position="100"/>
        <end position="123"/>
    </location>
</feature>
<dbReference type="Pfam" id="PF00884">
    <property type="entry name" value="Sulfatase"/>
    <property type="match status" value="1"/>
</dbReference>
<dbReference type="PANTHER" id="PTHR30443">
    <property type="entry name" value="INNER MEMBRANE PROTEIN"/>
    <property type="match status" value="1"/>
</dbReference>